<keyword evidence="14" id="KW-0753">Steroid metabolism</keyword>
<feature type="transmembrane region" description="Helical" evidence="17">
    <location>
        <begin position="1272"/>
        <end position="1291"/>
    </location>
</feature>
<feature type="transmembrane region" description="Helical" evidence="17">
    <location>
        <begin position="289"/>
        <end position="311"/>
    </location>
</feature>
<sequence>MEKSWIFMSFLLCAVIDKTCSVPSENNTSAAGHATSSEVGSGSAHCVWYGECNQKSSTKQNCPYDGPGKPMDDPKGKQLLKKWCDGVIDPEGPLCCDYAQLKTFDNSMGMPSSLLRRCPSCFLNLRKHLCMLTCAPNQSDFLEVKNTTTNPETNKTYITEIDIHITDDYLWGTFNSCIQVSVPATGTKALDLMCGQWGAVRCTPSRWFAYMGDKKTFSVPFQMNYINETKHPNNGFKPMDPTTIPCSQSIDGVSPACSCVDCASSCPVPPPPAPKPAPFVIAGIDGLDFLMVVVFLAGSTAFLLAVLVCGGNDKRQNIRGRLSFEQELFVDDLVEAQQEFDDQAVGSSIAAELGQRSEELRAAVGRRLAGGGLPHRHASQQALGEAALDAEAEDSPLQQTSNRSSIASEVAHELDSHSINKSSDEYEKPSSFLEKLGANSDLYLQNFFEKWGTYCAQKPWLVLFLGGCLVVTLGHGVKYLKVTTDPVELWASPTSRSRVEREYFDSHFEPFYRTEQVIIRATNLSEIHHNTSDGVIVYGPAFDRDFLIAVLDLQQRIKQIGEGEWYSLDKICVAPLRSVGQTKTNVDECVVQSIWGYYKDSIEEFNRTDKDPAHFPTNYLDHFKKCSANPYDPINCLAPYGGPVDPAIALGGFLQDGDTLAKQPHYERATAVILTFVVQNHHNKSLLGPAMEWEKAFVEFMQNYTRTEKPDFMDIAFSSERSIEDELNRESQSDVLTILISYLIMFAYIAVSLGQVNTCSRLLIDSKVTLGLGGVLIVLASVVSSVGLFGFVGVPATLIIIEVIPFLVLAVGVDNIFILVQTHQRDARKPNETQAEHIGRTLGQVGPSMLLTSLSESCCFFLGTLSDMPAVRAFALYAGMALLFDFLLQITCFVSLLSLDTKRQTSNRLDIFCWIRGSKKNDPHSAGAAGQEGLLYTFFKTFYVPLLMKKSVRISVMIVFYGWLCSSIAVAPKIEIGLDQELSMPEDSYVLKYFKSLKEYLSIGPPVYFVVKNGLDYSEADVQNKICSGQYCNNDSLVTQAFVASQMPESSYIARPSSSWIDDYFDWTSTPDCCKYYPANNSFCPHDDPDGVCEDCEITADTKTHRPVPEDFKRYVSFFLKDNPDESCAKAGHAAYGSAVNYRENKTSHLADVGANYFMSYHTILKTSADYYESMRAARKLAGQMSDTLQVEVFPYSVFYVFYEQYLTMWPDTLFSVAVSLVAILLVTFLLMGFDVFSSLTVIITITMILVNLGGLMYWWHITLNAVSLVNLVMAIGISVEFCSHLVHSFSTSVKPSRLERAADALTRMGSSIFSGITLTKFGGIIVLYFAKSQIFQVFYFRMYLGIVLFGAAHGLIFLPVLLSFIGVMSSRGSTTTTSTVRGINRNRVKRGTTTTTVSISSSQHQDIDDAAGPSSPLLLQTPPHPRYHAIDPHPRHPAAAVQSPFDHPVLPT</sequence>
<evidence type="ECO:0000256" key="9">
    <source>
        <dbReference type="ARBA" id="ARBA00023098"/>
    </source>
</evidence>
<keyword evidence="5 17" id="KW-0812">Transmembrane</keyword>
<dbReference type="GO" id="GO:0030301">
    <property type="term" value="P:cholesterol transport"/>
    <property type="evidence" value="ECO:0007669"/>
    <property type="project" value="UniProtKB-ARBA"/>
</dbReference>
<feature type="compositionally biased region" description="Low complexity" evidence="16">
    <location>
        <begin position="1393"/>
        <end position="1405"/>
    </location>
</feature>
<dbReference type="PROSITE" id="PS50156">
    <property type="entry name" value="SSD"/>
    <property type="match status" value="1"/>
</dbReference>
<organism evidence="20 21">
    <name type="scientific">Callosobruchus maculatus</name>
    <name type="common">Southern cowpea weevil</name>
    <name type="synonym">Pulse bruchid</name>
    <dbReference type="NCBI Taxonomy" id="64391"/>
    <lineage>
        <taxon>Eukaryota</taxon>
        <taxon>Metazoa</taxon>
        <taxon>Ecdysozoa</taxon>
        <taxon>Arthropoda</taxon>
        <taxon>Hexapoda</taxon>
        <taxon>Insecta</taxon>
        <taxon>Pterygota</taxon>
        <taxon>Neoptera</taxon>
        <taxon>Endopterygota</taxon>
        <taxon>Coleoptera</taxon>
        <taxon>Polyphaga</taxon>
        <taxon>Cucujiformia</taxon>
        <taxon>Chrysomeloidea</taxon>
        <taxon>Chrysomelidae</taxon>
        <taxon>Bruchinae</taxon>
        <taxon>Bruchini</taxon>
        <taxon>Callosobruchus</taxon>
    </lineage>
</organism>
<feature type="transmembrane region" description="Helical" evidence="17">
    <location>
        <begin position="460"/>
        <end position="477"/>
    </location>
</feature>
<dbReference type="InterPro" id="IPR032190">
    <property type="entry name" value="NPC1_N"/>
</dbReference>
<dbReference type="EMBL" id="CAACVG010006736">
    <property type="protein sequence ID" value="VEN41340.1"/>
    <property type="molecule type" value="Genomic_DNA"/>
</dbReference>
<feature type="transmembrane region" description="Helical" evidence="17">
    <location>
        <begin position="735"/>
        <end position="756"/>
    </location>
</feature>
<name>A0A653C0G3_CALMS</name>
<dbReference type="GO" id="GO:0005319">
    <property type="term" value="F:lipid transporter activity"/>
    <property type="evidence" value="ECO:0007669"/>
    <property type="project" value="InterPro"/>
</dbReference>
<evidence type="ECO:0000256" key="11">
    <source>
        <dbReference type="ARBA" id="ARBA00023157"/>
    </source>
</evidence>
<keyword evidence="12" id="KW-1207">Sterol metabolism</keyword>
<feature type="transmembrane region" description="Helical" evidence="17">
    <location>
        <begin position="798"/>
        <end position="820"/>
    </location>
</feature>
<feature type="chain" id="PRO_5024955924" description="SSD domain-containing protein" evidence="18">
    <location>
        <begin position="22"/>
        <end position="1453"/>
    </location>
</feature>
<protein>
    <recommendedName>
        <fullName evidence="19">SSD domain-containing protein</fullName>
    </recommendedName>
</protein>
<dbReference type="GO" id="GO:0005886">
    <property type="term" value="C:plasma membrane"/>
    <property type="evidence" value="ECO:0007669"/>
    <property type="project" value="TreeGrafter"/>
</dbReference>
<feature type="transmembrane region" description="Helical" evidence="17">
    <location>
        <begin position="1311"/>
        <end position="1331"/>
    </location>
</feature>
<dbReference type="Pfam" id="PF22314">
    <property type="entry name" value="NPC1_MLD"/>
    <property type="match status" value="1"/>
</dbReference>
<dbReference type="GO" id="GO:0030299">
    <property type="term" value="P:intestinal cholesterol absorption"/>
    <property type="evidence" value="ECO:0007669"/>
    <property type="project" value="TreeGrafter"/>
</dbReference>
<evidence type="ECO:0000256" key="8">
    <source>
        <dbReference type="ARBA" id="ARBA00023055"/>
    </source>
</evidence>
<dbReference type="Pfam" id="PF12349">
    <property type="entry name" value="Sterol-sensing"/>
    <property type="match status" value="1"/>
</dbReference>
<evidence type="ECO:0000256" key="5">
    <source>
        <dbReference type="ARBA" id="ARBA00022692"/>
    </source>
</evidence>
<dbReference type="FunFam" id="1.20.1640.10:FF:000008">
    <property type="entry name" value="NPC intracellular cholesterol transporter 1"/>
    <property type="match status" value="1"/>
</dbReference>
<feature type="transmembrane region" description="Helical" evidence="17">
    <location>
        <begin position="768"/>
        <end position="792"/>
    </location>
</feature>
<dbReference type="InterPro" id="IPR053956">
    <property type="entry name" value="NPC1_MLD"/>
</dbReference>
<evidence type="ECO:0000259" key="19">
    <source>
        <dbReference type="PROSITE" id="PS50156"/>
    </source>
</evidence>
<dbReference type="Pfam" id="PF16414">
    <property type="entry name" value="NPC1_N"/>
    <property type="match status" value="1"/>
</dbReference>
<evidence type="ECO:0000256" key="2">
    <source>
        <dbReference type="ARBA" id="ARBA00005585"/>
    </source>
</evidence>
<keyword evidence="7 17" id="KW-1133">Transmembrane helix</keyword>
<dbReference type="InterPro" id="IPR000731">
    <property type="entry name" value="SSD"/>
</dbReference>
<feature type="transmembrane region" description="Helical" evidence="17">
    <location>
        <begin position="875"/>
        <end position="899"/>
    </location>
</feature>
<keyword evidence="6 18" id="KW-0732">Signal</keyword>
<evidence type="ECO:0000256" key="4">
    <source>
        <dbReference type="ARBA" id="ARBA00022548"/>
    </source>
</evidence>
<feature type="signal peptide" evidence="18">
    <location>
        <begin position="1"/>
        <end position="21"/>
    </location>
</feature>
<keyword evidence="13" id="KW-0325">Glycoprotein</keyword>
<evidence type="ECO:0000313" key="20">
    <source>
        <dbReference type="EMBL" id="VEN41340.1"/>
    </source>
</evidence>
<comment type="similarity">
    <text evidence="2">Belongs to the patched family.</text>
</comment>
<evidence type="ECO:0000256" key="15">
    <source>
        <dbReference type="ARBA" id="ARBA00034049"/>
    </source>
</evidence>
<evidence type="ECO:0000256" key="12">
    <source>
        <dbReference type="ARBA" id="ARBA00023166"/>
    </source>
</evidence>
<evidence type="ECO:0000256" key="6">
    <source>
        <dbReference type="ARBA" id="ARBA00022729"/>
    </source>
</evidence>
<dbReference type="PANTHER" id="PTHR45727">
    <property type="entry name" value="NPC INTRACELLULAR CHOLESTEROL TRANSPORTER 1"/>
    <property type="match status" value="1"/>
</dbReference>
<feature type="transmembrane region" description="Helical" evidence="17">
    <location>
        <begin position="1343"/>
        <end position="1369"/>
    </location>
</feature>
<dbReference type="GO" id="GO:0008203">
    <property type="term" value="P:cholesterol metabolic process"/>
    <property type="evidence" value="ECO:0007669"/>
    <property type="project" value="UniProtKB-KW"/>
</dbReference>
<dbReference type="FunFam" id="1.20.1640.10:FF:000010">
    <property type="entry name" value="NPC intracellular cholesterol transporter 1"/>
    <property type="match status" value="1"/>
</dbReference>
<evidence type="ECO:0000256" key="3">
    <source>
        <dbReference type="ARBA" id="ARBA00022448"/>
    </source>
</evidence>
<dbReference type="Gene3D" id="1.20.1640.10">
    <property type="entry name" value="Multidrug efflux transporter AcrB transmembrane domain"/>
    <property type="match status" value="2"/>
</dbReference>
<reference evidence="20 21" key="1">
    <citation type="submission" date="2019-01" db="EMBL/GenBank/DDBJ databases">
        <authorList>
            <person name="Sayadi A."/>
        </authorList>
    </citation>
    <scope>NUCLEOTIDE SEQUENCE [LARGE SCALE GENOMIC DNA]</scope>
</reference>
<gene>
    <name evidence="20" type="ORF">CALMAC_LOCUS5195</name>
</gene>
<dbReference type="OrthoDB" id="6510177at2759"/>
<evidence type="ECO:0000256" key="10">
    <source>
        <dbReference type="ARBA" id="ARBA00023136"/>
    </source>
</evidence>
<dbReference type="NCBIfam" id="TIGR00917">
    <property type="entry name" value="2A060601"/>
    <property type="match status" value="1"/>
</dbReference>
<evidence type="ECO:0000313" key="21">
    <source>
        <dbReference type="Proteomes" id="UP000410492"/>
    </source>
</evidence>
<feature type="domain" description="SSD" evidence="19">
    <location>
        <begin position="734"/>
        <end position="899"/>
    </location>
</feature>
<dbReference type="GO" id="GO:0042632">
    <property type="term" value="P:cholesterol homeostasis"/>
    <property type="evidence" value="ECO:0007669"/>
    <property type="project" value="TreeGrafter"/>
</dbReference>
<keyword evidence="10 17" id="KW-0472">Membrane</keyword>
<keyword evidence="4" id="KW-0153">Cholesterol metabolism</keyword>
<dbReference type="Proteomes" id="UP000410492">
    <property type="component" value="Unassembled WGS sequence"/>
</dbReference>
<comment type="catalytic activity">
    <reaction evidence="15">
        <text>cholesterol(in) = cholesterol(out)</text>
        <dbReference type="Rhea" id="RHEA:39747"/>
        <dbReference type="ChEBI" id="CHEBI:16113"/>
    </reaction>
</comment>
<dbReference type="GO" id="GO:0012505">
    <property type="term" value="C:endomembrane system"/>
    <property type="evidence" value="ECO:0007669"/>
    <property type="project" value="UniProtKB-SubCell"/>
</dbReference>
<keyword evidence="9" id="KW-0443">Lipid metabolism</keyword>
<keyword evidence="11" id="KW-1015">Disulfide bond</keyword>
<keyword evidence="8" id="KW-0445">Lipid transport</keyword>
<evidence type="ECO:0000256" key="14">
    <source>
        <dbReference type="ARBA" id="ARBA00023221"/>
    </source>
</evidence>
<dbReference type="InterPro" id="IPR053958">
    <property type="entry name" value="HMGCR/SNAP/NPC1-like_SSD"/>
</dbReference>
<accession>A0A653C0G3</accession>
<feature type="transmembrane region" description="Helical" evidence="17">
    <location>
        <begin position="1240"/>
        <end position="1260"/>
    </location>
</feature>
<keyword evidence="21" id="KW-1185">Reference proteome</keyword>
<keyword evidence="3" id="KW-0813">Transport</keyword>
<evidence type="ECO:0000256" key="7">
    <source>
        <dbReference type="ARBA" id="ARBA00022989"/>
    </source>
</evidence>
<dbReference type="PANTHER" id="PTHR45727:SF2">
    <property type="entry name" value="NPC INTRACELLULAR CHOLESTEROL TRANSPORTER 1"/>
    <property type="match status" value="1"/>
</dbReference>
<evidence type="ECO:0000256" key="18">
    <source>
        <dbReference type="SAM" id="SignalP"/>
    </source>
</evidence>
<dbReference type="GO" id="GO:0015485">
    <property type="term" value="F:cholesterol binding"/>
    <property type="evidence" value="ECO:0007669"/>
    <property type="project" value="TreeGrafter"/>
</dbReference>
<evidence type="ECO:0000256" key="1">
    <source>
        <dbReference type="ARBA" id="ARBA00004127"/>
    </source>
</evidence>
<proteinExistence type="inferred from homology"/>
<evidence type="ECO:0000256" key="16">
    <source>
        <dbReference type="SAM" id="MobiDB-lite"/>
    </source>
</evidence>
<evidence type="ECO:0000256" key="13">
    <source>
        <dbReference type="ARBA" id="ARBA00023180"/>
    </source>
</evidence>
<feature type="transmembrane region" description="Helical" evidence="17">
    <location>
        <begin position="1214"/>
        <end position="1234"/>
    </location>
</feature>
<comment type="subcellular location">
    <subcellularLocation>
        <location evidence="1">Endomembrane system</location>
        <topology evidence="1">Multi-pass membrane protein</topology>
    </subcellularLocation>
</comment>
<dbReference type="SUPFAM" id="SSF82866">
    <property type="entry name" value="Multidrug efflux transporter AcrB transmembrane domain"/>
    <property type="match status" value="2"/>
</dbReference>
<feature type="region of interest" description="Disordered" evidence="16">
    <location>
        <begin position="1392"/>
        <end position="1453"/>
    </location>
</feature>
<evidence type="ECO:0000256" key="17">
    <source>
        <dbReference type="SAM" id="Phobius"/>
    </source>
</evidence>
<dbReference type="InterPro" id="IPR004765">
    <property type="entry name" value="NPC1-like"/>
</dbReference>